<protein>
    <submittedName>
        <fullName evidence="1">Uncharacterized protein</fullName>
    </submittedName>
</protein>
<dbReference type="Proteomes" id="UP000219994">
    <property type="component" value="Unassembled WGS sequence"/>
</dbReference>
<sequence length="191" mass="21593">MYARYGLAMYFAQVVEAGIKNALVMAQLTSREHATMDDFDEAWTLNFKVTMGKLVHRFKLFLGGDDSLGEDLRLALDIRNQLAHHFFWDHAVDATTFEGRDRMIAECMAAVDLFQDVEERLSVVVRRYSEAVGTPPAVFVARLDESLDELRSDSARRSPNTCGRCVTSMEAAGDERRRYWKCPKCGSIALA</sequence>
<organism evidence="1 2">
    <name type="scientific">Candidatus Lumbricidiphila eiseniae</name>
    <dbReference type="NCBI Taxonomy" id="1969409"/>
    <lineage>
        <taxon>Bacteria</taxon>
        <taxon>Bacillati</taxon>
        <taxon>Actinomycetota</taxon>
        <taxon>Actinomycetes</taxon>
        <taxon>Micrococcales</taxon>
        <taxon>Microbacteriaceae</taxon>
        <taxon>Candidatus Lumbricidiphila</taxon>
    </lineage>
</organism>
<dbReference type="EMBL" id="NAEP01000069">
    <property type="protein sequence ID" value="PDQ34162.1"/>
    <property type="molecule type" value="Genomic_DNA"/>
</dbReference>
<proteinExistence type="predicted"/>
<comment type="caution">
    <text evidence="1">The sequence shown here is derived from an EMBL/GenBank/DDBJ whole genome shotgun (WGS) entry which is preliminary data.</text>
</comment>
<name>A0A2A6FMQ2_9MICO</name>
<reference evidence="2" key="1">
    <citation type="submission" date="2017-03" db="EMBL/GenBank/DDBJ databases">
        <authorList>
            <person name="Lund M.B."/>
        </authorList>
    </citation>
    <scope>NUCLEOTIDE SEQUENCE [LARGE SCALE GENOMIC DNA]</scope>
</reference>
<dbReference type="AlphaFoldDB" id="A0A2A6FMQ2"/>
<accession>A0A2A6FMQ2</accession>
<evidence type="ECO:0000313" key="2">
    <source>
        <dbReference type="Proteomes" id="UP000219994"/>
    </source>
</evidence>
<evidence type="ECO:0000313" key="1">
    <source>
        <dbReference type="EMBL" id="PDQ34162.1"/>
    </source>
</evidence>
<gene>
    <name evidence="1" type="ORF">B5766_13115</name>
</gene>